<dbReference type="STRING" id="269799.Gmet_1575"/>
<dbReference type="InterPro" id="IPR018376">
    <property type="entry name" value="Enoyl-CoA_hyd/isom_CS"/>
</dbReference>
<accession>Q39VB7</accession>
<dbReference type="AlphaFoldDB" id="Q39VB7"/>
<dbReference type="InterPro" id="IPR001753">
    <property type="entry name" value="Enoyl-CoA_hydra/iso"/>
</dbReference>
<evidence type="ECO:0000256" key="1">
    <source>
        <dbReference type="ARBA" id="ARBA00005254"/>
    </source>
</evidence>
<sequence>MPYKKLRIEIRNKVGYILLCSGQRFNKLSITTLREVKRAITELSHNPEAVCLVITGYPGESFAVGADISQMAEFGPADGFSFGELGQSLFEAMESCPKPVIGALNGITMGGGCDLALACDLRIASDALVIAHPGAKLGIITGFCGTQKLPRLVGRNYAREIFMTSEPYRAADALRMGLVDRVYPAGEFWERVVAFAERIAKVSPAALAMAKKAINAAEDCDLKTGCALEAASYAYLFATSTERGRMTEFLEGTTNVFGSEDT</sequence>
<dbReference type="CDD" id="cd06558">
    <property type="entry name" value="crotonase-like"/>
    <property type="match status" value="1"/>
</dbReference>
<gene>
    <name evidence="3" type="ordered locus">Gmet_1575</name>
</gene>
<dbReference type="EMBL" id="CP000148">
    <property type="protein sequence ID" value="ABB31807.1"/>
    <property type="molecule type" value="Genomic_DNA"/>
</dbReference>
<dbReference type="PROSITE" id="PS00166">
    <property type="entry name" value="ENOYL_COA_HYDRATASE"/>
    <property type="match status" value="1"/>
</dbReference>
<dbReference type="PANTHER" id="PTHR11941">
    <property type="entry name" value="ENOYL-COA HYDRATASE-RELATED"/>
    <property type="match status" value="1"/>
</dbReference>
<name>Q39VB7_GEOMG</name>
<organism evidence="3 4">
    <name type="scientific">Geobacter metallireducens (strain ATCC 53774 / DSM 7210 / GS-15)</name>
    <dbReference type="NCBI Taxonomy" id="269799"/>
    <lineage>
        <taxon>Bacteria</taxon>
        <taxon>Pseudomonadati</taxon>
        <taxon>Thermodesulfobacteriota</taxon>
        <taxon>Desulfuromonadia</taxon>
        <taxon>Geobacterales</taxon>
        <taxon>Geobacteraceae</taxon>
        <taxon>Geobacter</taxon>
    </lineage>
</organism>
<evidence type="ECO:0000313" key="3">
    <source>
        <dbReference type="EMBL" id="ABB31807.1"/>
    </source>
</evidence>
<protein>
    <submittedName>
        <fullName evidence="3">Enoyl-CoA hydratase/isomerase</fullName>
    </submittedName>
</protein>
<keyword evidence="4" id="KW-1185">Reference proteome</keyword>
<proteinExistence type="inferred from homology"/>
<reference evidence="3 4" key="1">
    <citation type="submission" date="2005-10" db="EMBL/GenBank/DDBJ databases">
        <title>Complete sequence of Geobacter metallireducens GS-15.</title>
        <authorList>
            <consortium name="US DOE Joint Genome Institute"/>
            <person name="Copeland A."/>
            <person name="Lucas S."/>
            <person name="Lapidus A."/>
            <person name="Barry K."/>
            <person name="Detter J.C."/>
            <person name="Glavina T."/>
            <person name="Hammon N."/>
            <person name="Israni S."/>
            <person name="Pitluck S."/>
            <person name="Di Bartolo G."/>
            <person name="Chain P."/>
            <person name="Schmutz J."/>
            <person name="Larimer F."/>
            <person name="Land M."/>
            <person name="Kyrpides N."/>
            <person name="Ivanova N."/>
            <person name="Richardson P."/>
        </authorList>
    </citation>
    <scope>NUCLEOTIDE SEQUENCE [LARGE SCALE GENOMIC DNA]</scope>
    <source>
        <strain evidence="4">ATCC 53774 / DSM 7210 / GS-15</strain>
    </source>
</reference>
<dbReference type="SUPFAM" id="SSF52096">
    <property type="entry name" value="ClpP/crotonase"/>
    <property type="match status" value="1"/>
</dbReference>
<dbReference type="HOGENOM" id="CLU_009834_7_6_7"/>
<dbReference type="KEGG" id="gme:Gmet_1575"/>
<dbReference type="eggNOG" id="COG1024">
    <property type="taxonomic scope" value="Bacteria"/>
</dbReference>
<dbReference type="Gene3D" id="3.90.226.10">
    <property type="entry name" value="2-enoyl-CoA Hydratase, Chain A, domain 1"/>
    <property type="match status" value="1"/>
</dbReference>
<dbReference type="Proteomes" id="UP000007073">
    <property type="component" value="Chromosome"/>
</dbReference>
<dbReference type="RefSeq" id="WP_004511490.1">
    <property type="nucleotide sequence ID" value="NC_007517.1"/>
</dbReference>
<comment type="similarity">
    <text evidence="1 2">Belongs to the enoyl-CoA hydratase/isomerase family.</text>
</comment>
<dbReference type="GO" id="GO:0016853">
    <property type="term" value="F:isomerase activity"/>
    <property type="evidence" value="ECO:0007669"/>
    <property type="project" value="UniProtKB-KW"/>
</dbReference>
<reference evidence="3 4" key="2">
    <citation type="journal article" date="2009" name="BMC Microbiol.">
        <title>The genome sequence of Geobacter metallireducens: features of metabolism, physiology and regulation common and dissimilar to Geobacter sulfurreducens.</title>
        <authorList>
            <person name="Aklujkar M."/>
            <person name="Krushkal J."/>
            <person name="DiBartolo G."/>
            <person name="Lapidus A."/>
            <person name="Land M.L."/>
            <person name="Lovley D.R."/>
        </authorList>
    </citation>
    <scope>NUCLEOTIDE SEQUENCE [LARGE SCALE GENOMIC DNA]</scope>
    <source>
        <strain evidence="4">ATCC 53774 / DSM 7210 / GS-15</strain>
    </source>
</reference>
<dbReference type="PANTHER" id="PTHR11941:SF54">
    <property type="entry name" value="ENOYL-COA HYDRATASE, MITOCHONDRIAL"/>
    <property type="match status" value="1"/>
</dbReference>
<evidence type="ECO:0000256" key="2">
    <source>
        <dbReference type="RuleBase" id="RU003707"/>
    </source>
</evidence>
<evidence type="ECO:0000313" key="4">
    <source>
        <dbReference type="Proteomes" id="UP000007073"/>
    </source>
</evidence>
<dbReference type="InterPro" id="IPR029045">
    <property type="entry name" value="ClpP/crotonase-like_dom_sf"/>
</dbReference>
<dbReference type="GO" id="GO:0006635">
    <property type="term" value="P:fatty acid beta-oxidation"/>
    <property type="evidence" value="ECO:0007669"/>
    <property type="project" value="TreeGrafter"/>
</dbReference>
<dbReference type="Pfam" id="PF00378">
    <property type="entry name" value="ECH_1"/>
    <property type="match status" value="1"/>
</dbReference>
<keyword evidence="3" id="KW-0413">Isomerase</keyword>